<dbReference type="CDD" id="cd18094">
    <property type="entry name" value="SpoU-like_TrmL"/>
    <property type="match status" value="1"/>
</dbReference>
<protein>
    <recommendedName>
        <fullName evidence="6">Putative tRNA (cytidine(34)-2'-O)-methyltransferase</fullName>
        <ecNumber evidence="6">2.1.1.207</ecNumber>
    </recommendedName>
    <alternativeName>
        <fullName evidence="6">tRNA (cytidine/uridine-2'-O-)-methyltransferase</fullName>
    </alternativeName>
</protein>
<keyword evidence="1 6" id="KW-0963">Cytoplasm</keyword>
<comment type="caution">
    <text evidence="9">The sequence shown here is derived from an EMBL/GenBank/DDBJ whole genome shotgun (WGS) entry which is preliminary data.</text>
</comment>
<dbReference type="GO" id="GO:0003723">
    <property type="term" value="F:RNA binding"/>
    <property type="evidence" value="ECO:0007669"/>
    <property type="project" value="InterPro"/>
</dbReference>
<dbReference type="InterPro" id="IPR001537">
    <property type="entry name" value="SpoU_MeTrfase"/>
</dbReference>
<dbReference type="InterPro" id="IPR029026">
    <property type="entry name" value="tRNA_m1G_MTases_N"/>
</dbReference>
<evidence type="ECO:0000313" key="9">
    <source>
        <dbReference type="EMBL" id="MBB5183759.1"/>
    </source>
</evidence>
<dbReference type="GO" id="GO:0005737">
    <property type="term" value="C:cytoplasm"/>
    <property type="evidence" value="ECO:0007669"/>
    <property type="project" value="UniProtKB-SubCell"/>
</dbReference>
<evidence type="ECO:0000256" key="2">
    <source>
        <dbReference type="ARBA" id="ARBA00022603"/>
    </source>
</evidence>
<feature type="binding site" evidence="6 7">
    <location>
        <position position="103"/>
    </location>
    <ligand>
        <name>S-adenosyl-L-methionine</name>
        <dbReference type="ChEBI" id="CHEBI:59789"/>
    </ligand>
</feature>
<dbReference type="InterPro" id="IPR016914">
    <property type="entry name" value="TrmL"/>
</dbReference>
<dbReference type="Gene3D" id="3.40.1280.10">
    <property type="match status" value="1"/>
</dbReference>
<dbReference type="EC" id="2.1.1.207" evidence="6"/>
<keyword evidence="5 6" id="KW-0819">tRNA processing</keyword>
<dbReference type="Proteomes" id="UP000539953">
    <property type="component" value="Unassembled WGS sequence"/>
</dbReference>
<sequence>MIHVVLYEPEIPGNTGNIIRTCMATCSKLHLIEPLGFLLDEKHLRRAGMDYIKETDIEIHPNWEDFVNKNPADHYYCMTRYGKKAPSEFDFTKEQGDIYLILGKESTGIDKHILKQHMDTCMRLPMKADARSLNLSNCAAIVVYEVLRQLDYPNLSRTEQLKGPDFLENYPDE</sequence>
<dbReference type="FunFam" id="3.40.1280.10:FF:000002">
    <property type="entry name" value="Peptidylprolyl isomerase"/>
    <property type="match status" value="1"/>
</dbReference>
<dbReference type="PANTHER" id="PTHR42971">
    <property type="entry name" value="TRNA (CYTIDINE(34)-2'-O)-METHYLTRANSFERASE"/>
    <property type="match status" value="1"/>
</dbReference>
<evidence type="ECO:0000256" key="7">
    <source>
        <dbReference type="PIRSR" id="PIRSR029256-1"/>
    </source>
</evidence>
<evidence type="ECO:0000259" key="8">
    <source>
        <dbReference type="Pfam" id="PF00588"/>
    </source>
</evidence>
<dbReference type="GO" id="GO:0008175">
    <property type="term" value="F:tRNA methyltransferase activity"/>
    <property type="evidence" value="ECO:0007669"/>
    <property type="project" value="UniProtKB-UniRule"/>
</dbReference>
<dbReference type="GO" id="GO:0008757">
    <property type="term" value="F:S-adenosylmethionine-dependent methyltransferase activity"/>
    <property type="evidence" value="ECO:0007669"/>
    <property type="project" value="UniProtKB-UniRule"/>
</dbReference>
<comment type="catalytic activity">
    <reaction evidence="6">
        <text>5-carboxymethylaminomethyluridine(34) in tRNA(Leu) + S-adenosyl-L-methionine = 5-carboxymethylaminomethyl-2'-O-methyluridine(34) in tRNA(Leu) + S-adenosyl-L-homocysteine + H(+)</text>
        <dbReference type="Rhea" id="RHEA:43088"/>
        <dbReference type="Rhea" id="RHEA-COMP:10333"/>
        <dbReference type="Rhea" id="RHEA-COMP:10334"/>
        <dbReference type="ChEBI" id="CHEBI:15378"/>
        <dbReference type="ChEBI" id="CHEBI:57856"/>
        <dbReference type="ChEBI" id="CHEBI:59789"/>
        <dbReference type="ChEBI" id="CHEBI:74508"/>
        <dbReference type="ChEBI" id="CHEBI:74511"/>
        <dbReference type="EC" id="2.1.1.207"/>
    </reaction>
</comment>
<keyword evidence="4 6" id="KW-0949">S-adenosyl-L-methionine</keyword>
<dbReference type="SUPFAM" id="SSF75217">
    <property type="entry name" value="alpha/beta knot"/>
    <property type="match status" value="1"/>
</dbReference>
<gene>
    <name evidence="9" type="ORF">HNQ47_001800</name>
</gene>
<name>A0A7W8FVM1_9FIRM</name>
<dbReference type="RefSeq" id="WP_183329055.1">
    <property type="nucleotide sequence ID" value="NZ_JACHHK010000008.1"/>
</dbReference>
<dbReference type="PANTHER" id="PTHR42971:SF1">
    <property type="entry name" value="TRNA (CYTIDINE(34)-2'-O)-METHYLTRANSFERASE"/>
    <property type="match status" value="1"/>
</dbReference>
<keyword evidence="3 6" id="KW-0808">Transferase</keyword>
<dbReference type="EMBL" id="JACHHK010000008">
    <property type="protein sequence ID" value="MBB5183759.1"/>
    <property type="molecule type" value="Genomic_DNA"/>
</dbReference>
<dbReference type="GO" id="GO:0002130">
    <property type="term" value="P:wobble position ribose methylation"/>
    <property type="evidence" value="ECO:0007669"/>
    <property type="project" value="TreeGrafter"/>
</dbReference>
<evidence type="ECO:0000256" key="5">
    <source>
        <dbReference type="ARBA" id="ARBA00022694"/>
    </source>
</evidence>
<evidence type="ECO:0000256" key="6">
    <source>
        <dbReference type="HAMAP-Rule" id="MF_01885"/>
    </source>
</evidence>
<proteinExistence type="inferred from homology"/>
<comment type="function">
    <text evidence="6">Could methylate the ribose at the nucleotide 34 wobble position in tRNA.</text>
</comment>
<evidence type="ECO:0000256" key="4">
    <source>
        <dbReference type="ARBA" id="ARBA00022691"/>
    </source>
</evidence>
<dbReference type="Pfam" id="PF00588">
    <property type="entry name" value="SpoU_methylase"/>
    <property type="match status" value="1"/>
</dbReference>
<accession>A0A7W8FVM1</accession>
<feature type="binding site" evidence="6 7">
    <location>
        <position position="132"/>
    </location>
    <ligand>
        <name>S-adenosyl-L-methionine</name>
        <dbReference type="ChEBI" id="CHEBI:59789"/>
    </ligand>
</feature>
<dbReference type="InterPro" id="IPR029028">
    <property type="entry name" value="Alpha/beta_knot_MTases"/>
</dbReference>
<comment type="subcellular location">
    <subcellularLocation>
        <location evidence="6">Cytoplasm</location>
    </subcellularLocation>
</comment>
<reference evidence="9 10" key="1">
    <citation type="submission" date="2020-08" db="EMBL/GenBank/DDBJ databases">
        <title>Genomic Encyclopedia of Type Strains, Phase IV (KMG-IV): sequencing the most valuable type-strain genomes for metagenomic binning, comparative biology and taxonomic classification.</title>
        <authorList>
            <person name="Goeker M."/>
        </authorList>
    </citation>
    <scope>NUCLEOTIDE SEQUENCE [LARGE SCALE GENOMIC DNA]</scope>
    <source>
        <strain evidence="9 10">DSM 25799</strain>
    </source>
</reference>
<dbReference type="HAMAP" id="MF_01885">
    <property type="entry name" value="tRNA_methyltr_TrmL"/>
    <property type="match status" value="1"/>
</dbReference>
<feature type="binding site" evidence="6 7">
    <location>
        <position position="78"/>
    </location>
    <ligand>
        <name>S-adenosyl-L-methionine</name>
        <dbReference type="ChEBI" id="CHEBI:59789"/>
    </ligand>
</feature>
<comment type="catalytic activity">
    <reaction evidence="6">
        <text>cytidine(34) in tRNA + S-adenosyl-L-methionine = 2'-O-methylcytidine(34) in tRNA + S-adenosyl-L-homocysteine + H(+)</text>
        <dbReference type="Rhea" id="RHEA:43084"/>
        <dbReference type="Rhea" id="RHEA-COMP:10331"/>
        <dbReference type="Rhea" id="RHEA-COMP:10332"/>
        <dbReference type="ChEBI" id="CHEBI:15378"/>
        <dbReference type="ChEBI" id="CHEBI:57856"/>
        <dbReference type="ChEBI" id="CHEBI:59789"/>
        <dbReference type="ChEBI" id="CHEBI:74495"/>
        <dbReference type="ChEBI" id="CHEBI:82748"/>
        <dbReference type="EC" id="2.1.1.207"/>
    </reaction>
</comment>
<evidence type="ECO:0000313" key="10">
    <source>
        <dbReference type="Proteomes" id="UP000539953"/>
    </source>
</evidence>
<dbReference type="GO" id="GO:0042802">
    <property type="term" value="F:identical protein binding"/>
    <property type="evidence" value="ECO:0007669"/>
    <property type="project" value="UniProtKB-ARBA"/>
</dbReference>
<keyword evidence="2 6" id="KW-0489">Methyltransferase</keyword>
<feature type="binding site" evidence="6 7">
    <location>
        <position position="124"/>
    </location>
    <ligand>
        <name>S-adenosyl-L-methionine</name>
        <dbReference type="ChEBI" id="CHEBI:59789"/>
    </ligand>
</feature>
<evidence type="ECO:0000256" key="3">
    <source>
        <dbReference type="ARBA" id="ARBA00022679"/>
    </source>
</evidence>
<dbReference type="AlphaFoldDB" id="A0A7W8FVM1"/>
<feature type="domain" description="tRNA/rRNA methyltransferase SpoU type" evidence="8">
    <location>
        <begin position="2"/>
        <end position="144"/>
    </location>
</feature>
<dbReference type="PIRSF" id="PIRSF029256">
    <property type="entry name" value="SpoU_TrmH_prd"/>
    <property type="match status" value="1"/>
</dbReference>
<comment type="similarity">
    <text evidence="6">Belongs to the class IV-like SAM-binding methyltransferase superfamily. RNA methyltransferase TrmH family. TrmL subfamily.</text>
</comment>
<evidence type="ECO:0000256" key="1">
    <source>
        <dbReference type="ARBA" id="ARBA00022490"/>
    </source>
</evidence>
<organism evidence="9 10">
    <name type="scientific">Catenisphaera adipataccumulans</name>
    <dbReference type="NCBI Taxonomy" id="700500"/>
    <lineage>
        <taxon>Bacteria</taxon>
        <taxon>Bacillati</taxon>
        <taxon>Bacillota</taxon>
        <taxon>Erysipelotrichia</taxon>
        <taxon>Erysipelotrichales</taxon>
        <taxon>Erysipelotrichaceae</taxon>
        <taxon>Catenisphaera</taxon>
    </lineage>
</organism>
<keyword evidence="10" id="KW-1185">Reference proteome</keyword>